<organism evidence="3 4">
    <name type="scientific">Roseovarius indicus</name>
    <dbReference type="NCBI Taxonomy" id="540747"/>
    <lineage>
        <taxon>Bacteria</taxon>
        <taxon>Pseudomonadati</taxon>
        <taxon>Pseudomonadota</taxon>
        <taxon>Alphaproteobacteria</taxon>
        <taxon>Rhodobacterales</taxon>
        <taxon>Roseobacteraceae</taxon>
        <taxon>Roseovarius</taxon>
    </lineage>
</organism>
<feature type="domain" description="BFD-like [2Fe-2S]-binding" evidence="2">
    <location>
        <begin position="2"/>
        <end position="51"/>
    </location>
</feature>
<sequence>MIICHCQSITDRDIRAAVDWMRAADEDTLITPGKVYRALGKKADCGGCLPLFLDTMHQCDTFVIPMQRRVERREKSKEVSDEGRRKGYRVP</sequence>
<feature type="region of interest" description="Disordered" evidence="1">
    <location>
        <begin position="70"/>
        <end position="91"/>
    </location>
</feature>
<proteinExistence type="predicted"/>
<dbReference type="Gene3D" id="1.10.10.1100">
    <property type="entry name" value="BFD-like [2Fe-2S]-binding domain"/>
    <property type="match status" value="1"/>
</dbReference>
<dbReference type="InterPro" id="IPR007419">
    <property type="entry name" value="BFD-like_2Fe2S-bd_dom"/>
</dbReference>
<evidence type="ECO:0000256" key="1">
    <source>
        <dbReference type="SAM" id="MobiDB-lite"/>
    </source>
</evidence>
<dbReference type="InterPro" id="IPR041854">
    <property type="entry name" value="BFD-like_2Fe2S-bd_dom_sf"/>
</dbReference>
<evidence type="ECO:0000313" key="4">
    <source>
        <dbReference type="Proteomes" id="UP000325785"/>
    </source>
</evidence>
<gene>
    <name evidence="3" type="ORF">RIdsm_02083</name>
</gene>
<dbReference type="AlphaFoldDB" id="A0A5P3ADD0"/>
<dbReference type="RefSeq" id="WP_074940080.1">
    <property type="nucleotide sequence ID" value="NZ_CP031598.1"/>
</dbReference>
<evidence type="ECO:0000313" key="3">
    <source>
        <dbReference type="EMBL" id="QEW26285.1"/>
    </source>
</evidence>
<dbReference type="OrthoDB" id="7428628at2"/>
<evidence type="ECO:0000259" key="2">
    <source>
        <dbReference type="Pfam" id="PF04324"/>
    </source>
</evidence>
<dbReference type="KEGG" id="rid:RIdsm_02083"/>
<name>A0A5P3ADD0_9RHOB</name>
<dbReference type="Proteomes" id="UP000325785">
    <property type="component" value="Chromosome"/>
</dbReference>
<reference evidence="3 4" key="1">
    <citation type="submission" date="2018-08" db="EMBL/GenBank/DDBJ databases">
        <title>Genetic Globetrotter - A new plasmid hitch-hiking vast phylogenetic and geographic distances.</title>
        <authorList>
            <person name="Vollmers J."/>
            <person name="Petersen J."/>
        </authorList>
    </citation>
    <scope>NUCLEOTIDE SEQUENCE [LARGE SCALE GENOMIC DNA]</scope>
    <source>
        <strain evidence="3 4">DSM 26383</strain>
    </source>
</reference>
<protein>
    <submittedName>
        <fullName evidence="3">BFD-like [2Fe-2S] binding domain protein</fullName>
    </submittedName>
</protein>
<accession>A0A5P3ADD0</accession>
<dbReference type="Pfam" id="PF04324">
    <property type="entry name" value="Fer2_BFD"/>
    <property type="match status" value="1"/>
</dbReference>
<feature type="compositionally biased region" description="Basic and acidic residues" evidence="1">
    <location>
        <begin position="70"/>
        <end position="85"/>
    </location>
</feature>
<dbReference type="EMBL" id="CP031598">
    <property type="protein sequence ID" value="QEW26285.1"/>
    <property type="molecule type" value="Genomic_DNA"/>
</dbReference>